<accession>A0ABS8V904</accession>
<proteinExistence type="predicted"/>
<protein>
    <submittedName>
        <fullName evidence="1">Uncharacterized protein</fullName>
    </submittedName>
</protein>
<dbReference type="EMBL" id="JACEIK010003823">
    <property type="protein sequence ID" value="MCD9643219.1"/>
    <property type="molecule type" value="Genomic_DNA"/>
</dbReference>
<dbReference type="Proteomes" id="UP000823775">
    <property type="component" value="Unassembled WGS sequence"/>
</dbReference>
<sequence>MISSLEKKYAEYLLKYPPQAWCRAYFETVCQNYGVKNNFTESVNSWILEVRGKPIIKMLEEIRIKVMNQLREKEDEMRFWATQFSPKRMQLFTEYMKIAKK</sequence>
<evidence type="ECO:0000313" key="1">
    <source>
        <dbReference type="EMBL" id="MCD9643219.1"/>
    </source>
</evidence>
<gene>
    <name evidence="1" type="ORF">HAX54_030479</name>
</gene>
<keyword evidence="2" id="KW-1185">Reference proteome</keyword>
<comment type="caution">
    <text evidence="1">The sequence shown here is derived from an EMBL/GenBank/DDBJ whole genome shotgun (WGS) entry which is preliminary data.</text>
</comment>
<reference evidence="1 2" key="1">
    <citation type="journal article" date="2021" name="BMC Genomics">
        <title>Datura genome reveals duplications of psychoactive alkaloid biosynthetic genes and high mutation rate following tissue culture.</title>
        <authorList>
            <person name="Rajewski A."/>
            <person name="Carter-House D."/>
            <person name="Stajich J."/>
            <person name="Litt A."/>
        </authorList>
    </citation>
    <scope>NUCLEOTIDE SEQUENCE [LARGE SCALE GENOMIC DNA]</scope>
    <source>
        <strain evidence="1">AR-01</strain>
    </source>
</reference>
<evidence type="ECO:0000313" key="2">
    <source>
        <dbReference type="Proteomes" id="UP000823775"/>
    </source>
</evidence>
<organism evidence="1 2">
    <name type="scientific">Datura stramonium</name>
    <name type="common">Jimsonweed</name>
    <name type="synonym">Common thornapple</name>
    <dbReference type="NCBI Taxonomy" id="4076"/>
    <lineage>
        <taxon>Eukaryota</taxon>
        <taxon>Viridiplantae</taxon>
        <taxon>Streptophyta</taxon>
        <taxon>Embryophyta</taxon>
        <taxon>Tracheophyta</taxon>
        <taxon>Spermatophyta</taxon>
        <taxon>Magnoliopsida</taxon>
        <taxon>eudicotyledons</taxon>
        <taxon>Gunneridae</taxon>
        <taxon>Pentapetalae</taxon>
        <taxon>asterids</taxon>
        <taxon>lamiids</taxon>
        <taxon>Solanales</taxon>
        <taxon>Solanaceae</taxon>
        <taxon>Solanoideae</taxon>
        <taxon>Datureae</taxon>
        <taxon>Datura</taxon>
    </lineage>
</organism>
<name>A0ABS8V904_DATST</name>